<dbReference type="GO" id="GO:0005634">
    <property type="term" value="C:nucleus"/>
    <property type="evidence" value="ECO:0007669"/>
    <property type="project" value="TreeGrafter"/>
</dbReference>
<accession>A0A267D9W9</accession>
<dbReference type="Gene3D" id="1.10.220.160">
    <property type="match status" value="1"/>
</dbReference>
<dbReference type="InterPro" id="IPR052097">
    <property type="entry name" value="SET-MYND_domain_protein"/>
</dbReference>
<keyword evidence="6" id="KW-1185">Reference proteome</keyword>
<dbReference type="STRING" id="282301.A0A267D9W9"/>
<dbReference type="AlphaFoldDB" id="A0A267D9W9"/>
<keyword evidence="3" id="KW-0949">S-adenosyl-L-methionine</keyword>
<dbReference type="InterPro" id="IPR001214">
    <property type="entry name" value="SET_dom"/>
</dbReference>
<dbReference type="SUPFAM" id="SSF82199">
    <property type="entry name" value="SET domain"/>
    <property type="match status" value="1"/>
</dbReference>
<dbReference type="Gene3D" id="2.170.270.10">
    <property type="entry name" value="SET domain"/>
    <property type="match status" value="1"/>
</dbReference>
<dbReference type="InterPro" id="IPR044421">
    <property type="entry name" value="SMYD4_SET"/>
</dbReference>
<comment type="caution">
    <text evidence="5">The sequence shown here is derived from an EMBL/GenBank/DDBJ whole genome shotgun (WGS) entry which is preliminary data.</text>
</comment>
<evidence type="ECO:0000259" key="4">
    <source>
        <dbReference type="PROSITE" id="PS50280"/>
    </source>
</evidence>
<dbReference type="Pfam" id="PF00856">
    <property type="entry name" value="SET"/>
    <property type="match status" value="1"/>
</dbReference>
<proteinExistence type="predicted"/>
<dbReference type="Gene3D" id="6.10.140.2220">
    <property type="match status" value="1"/>
</dbReference>
<feature type="non-terminal residue" evidence="5">
    <location>
        <position position="1"/>
    </location>
</feature>
<protein>
    <recommendedName>
        <fullName evidence="4">SET domain-containing protein</fullName>
    </recommendedName>
</protein>
<dbReference type="SMART" id="SM00317">
    <property type="entry name" value="SET"/>
    <property type="match status" value="1"/>
</dbReference>
<evidence type="ECO:0000256" key="1">
    <source>
        <dbReference type="ARBA" id="ARBA00022603"/>
    </source>
</evidence>
<organism evidence="5 6">
    <name type="scientific">Macrostomum lignano</name>
    <dbReference type="NCBI Taxonomy" id="282301"/>
    <lineage>
        <taxon>Eukaryota</taxon>
        <taxon>Metazoa</taxon>
        <taxon>Spiralia</taxon>
        <taxon>Lophotrochozoa</taxon>
        <taxon>Platyhelminthes</taxon>
        <taxon>Rhabditophora</taxon>
        <taxon>Macrostomorpha</taxon>
        <taxon>Macrostomida</taxon>
        <taxon>Macrostomidae</taxon>
        <taxon>Macrostomum</taxon>
    </lineage>
</organism>
<sequence>ASPVKSSSMLQSMKSLGTKAAAAALDWLGSNEATNILNDSTASMEFELRLAERVLASIDWSNYAARSATVWTKHQRPLPSDAKSPARLAEARSAGLEALDCGLLRLAALRFSECIRHAQPGSSDLAVAFANRSLVFKRLGCYAEAIADAEAALRLPYGDERAGKLTGRIADCQKRMSVSKSSSVSQPAAASQSLLRDFNPQLPHASAKVQLALADESRGRCLLTLEDVDVGDLLVSEPAFSAILLSNLRDSHCSACLAPCQRLLPCSDCSVVGFCSETCRDNDPVHRVECGWLAGWLDSAFNASIGRLAFATVIAAGGPVSVAQAVAKAKNFKDFESVFGSAGDYQSVLALVAGERQRESRDLAQRVAVACQMALLLSVESESNSQLDVAAPLVAALLRHLMLVPCNAHDVTALSAPPSRLTTSSSTDNGSSVDISALTIRDIGSAVYPTASLINHSCDPNVSRVTCPGLRLEIRALRPIAKGEELLDNYGWHWAVHPKQQRQESLAAQYLFDCDCVACTNEWPLYDGLLALEPRWIDAIAKDDKSEVEGADKNNLDDVANFVVDPTIKAEVESTVGVVAEFVSSFSTSAPLLANELNSRFEARLLSLIRLLQRRVRRPHRWFNDAEECVKMVWSARGCLDTGGTD</sequence>
<keyword evidence="2" id="KW-0808">Transferase</keyword>
<gene>
    <name evidence="5" type="ORF">BOX15_Mlig029511g3</name>
</gene>
<dbReference type="InterPro" id="IPR011990">
    <property type="entry name" value="TPR-like_helical_dom_sf"/>
</dbReference>
<dbReference type="Proteomes" id="UP000215902">
    <property type="component" value="Unassembled WGS sequence"/>
</dbReference>
<feature type="domain" description="SET" evidence="4">
    <location>
        <begin position="207"/>
        <end position="491"/>
    </location>
</feature>
<keyword evidence="1" id="KW-0489">Methyltransferase</keyword>
<dbReference type="CDD" id="cd10536">
    <property type="entry name" value="SET_SMYD4"/>
    <property type="match status" value="1"/>
</dbReference>
<dbReference type="GO" id="GO:0042826">
    <property type="term" value="F:histone deacetylase binding"/>
    <property type="evidence" value="ECO:0007669"/>
    <property type="project" value="TreeGrafter"/>
</dbReference>
<dbReference type="PANTHER" id="PTHR46165">
    <property type="entry name" value="SET AND MYND DOMAIN-CONTAINING PROTEIN 4"/>
    <property type="match status" value="1"/>
</dbReference>
<dbReference type="PROSITE" id="PS50280">
    <property type="entry name" value="SET"/>
    <property type="match status" value="1"/>
</dbReference>
<evidence type="ECO:0000313" key="5">
    <source>
        <dbReference type="EMBL" id="PAA46111.1"/>
    </source>
</evidence>
<dbReference type="PANTHER" id="PTHR46165:SF6">
    <property type="entry name" value="SET AND MYND DOMAIN-CONTAINING PROTEIN 4-LIKE PROTEIN"/>
    <property type="match status" value="1"/>
</dbReference>
<evidence type="ECO:0000256" key="2">
    <source>
        <dbReference type="ARBA" id="ARBA00022679"/>
    </source>
</evidence>
<dbReference type="OrthoDB" id="5945798at2759"/>
<dbReference type="GO" id="GO:0032259">
    <property type="term" value="P:methylation"/>
    <property type="evidence" value="ECO:0007669"/>
    <property type="project" value="UniProtKB-KW"/>
</dbReference>
<dbReference type="Gene3D" id="1.25.40.10">
    <property type="entry name" value="Tetratricopeptide repeat domain"/>
    <property type="match status" value="1"/>
</dbReference>
<reference evidence="5 6" key="1">
    <citation type="submission" date="2017-06" db="EMBL/GenBank/DDBJ databases">
        <title>A platform for efficient transgenesis in Macrostomum lignano, a flatworm model organism for stem cell research.</title>
        <authorList>
            <person name="Berezikov E."/>
        </authorList>
    </citation>
    <scope>NUCLEOTIDE SEQUENCE [LARGE SCALE GENOMIC DNA]</scope>
    <source>
        <strain evidence="5">DV1</strain>
        <tissue evidence="5">Whole organism</tissue>
    </source>
</reference>
<evidence type="ECO:0000313" key="6">
    <source>
        <dbReference type="Proteomes" id="UP000215902"/>
    </source>
</evidence>
<name>A0A267D9W9_9PLAT</name>
<dbReference type="SUPFAM" id="SSF48452">
    <property type="entry name" value="TPR-like"/>
    <property type="match status" value="1"/>
</dbReference>
<dbReference type="EMBL" id="NIVC01005049">
    <property type="protein sequence ID" value="PAA46111.1"/>
    <property type="molecule type" value="Genomic_DNA"/>
</dbReference>
<dbReference type="GO" id="GO:0008168">
    <property type="term" value="F:methyltransferase activity"/>
    <property type="evidence" value="ECO:0007669"/>
    <property type="project" value="UniProtKB-KW"/>
</dbReference>
<dbReference type="InterPro" id="IPR046341">
    <property type="entry name" value="SET_dom_sf"/>
</dbReference>
<dbReference type="SUPFAM" id="SSF144232">
    <property type="entry name" value="HIT/MYND zinc finger-like"/>
    <property type="match status" value="1"/>
</dbReference>
<evidence type="ECO:0000256" key="3">
    <source>
        <dbReference type="ARBA" id="ARBA00022691"/>
    </source>
</evidence>
<dbReference type="GO" id="GO:0005737">
    <property type="term" value="C:cytoplasm"/>
    <property type="evidence" value="ECO:0007669"/>
    <property type="project" value="TreeGrafter"/>
</dbReference>